<dbReference type="Proteomes" id="UP000518300">
    <property type="component" value="Unassembled WGS sequence"/>
</dbReference>
<sequence length="508" mass="53426">MSMLQRSVSSVVPLFLAAVLSTACGEGSVPEDKPRPGDFRPTEVPAKAELAQAPGFADQSGGGVFVSAAGSLVRLRLDGSLGALAPHPGNTVAAGRVEAVFRLGPHSALVKAENGLFLAESGWVIAPPWRTTLAEGSIIGTAQSADGAVWLAHTSGLYRLQEGTLAALKAGGGPLTGITSLAAAPTAEGSPGVWFLREGRLYVAVATGATTYQVREANAPLEEGEGVESLAGLGPGVGSPGELWLLTNQGLLRRSRDGWRRVELDERPSRILGAGRFLWAKAGGSLLLHDAETNTWGRAADLDTGDFDFLAVDESGCAWVRLGGRAVAVSRAPVPRVLGLYQGMQVVEDGLVVRAVMPPGTAPTQVFFQVDGKDVPTTGPEFSLGGLEADGTHRAYSFAGLSAGRHVVAVVARFEDGTEAKRTVPFDYQPLSTEPLSWAADIRPIYESRCKQCHETGPARALNTYELWKANAALITASVRDQRMPADGPMDPQLITRIQRWAASGARP</sequence>
<proteinExistence type="predicted"/>
<feature type="chain" id="PRO_5033035577" description="Lipoprotein" evidence="1">
    <location>
        <begin position="24"/>
        <end position="508"/>
    </location>
</feature>
<keyword evidence="1" id="KW-0732">Signal</keyword>
<gene>
    <name evidence="2" type="ORF">HG543_14620</name>
</gene>
<protein>
    <recommendedName>
        <fullName evidence="4">Lipoprotein</fullName>
    </recommendedName>
</protein>
<accession>A0A848LG37</accession>
<dbReference type="PROSITE" id="PS51257">
    <property type="entry name" value="PROKAR_LIPOPROTEIN"/>
    <property type="match status" value="1"/>
</dbReference>
<dbReference type="AlphaFoldDB" id="A0A848LG37"/>
<evidence type="ECO:0008006" key="4">
    <source>
        <dbReference type="Google" id="ProtNLM"/>
    </source>
</evidence>
<organism evidence="2 3">
    <name type="scientific">Pyxidicoccus fallax</name>
    <dbReference type="NCBI Taxonomy" id="394095"/>
    <lineage>
        <taxon>Bacteria</taxon>
        <taxon>Pseudomonadati</taxon>
        <taxon>Myxococcota</taxon>
        <taxon>Myxococcia</taxon>
        <taxon>Myxococcales</taxon>
        <taxon>Cystobacterineae</taxon>
        <taxon>Myxococcaceae</taxon>
        <taxon>Pyxidicoccus</taxon>
    </lineage>
</organism>
<dbReference type="EMBL" id="JABBJJ010000055">
    <property type="protein sequence ID" value="NMO16075.1"/>
    <property type="molecule type" value="Genomic_DNA"/>
</dbReference>
<feature type="signal peptide" evidence="1">
    <location>
        <begin position="1"/>
        <end position="23"/>
    </location>
</feature>
<evidence type="ECO:0000256" key="1">
    <source>
        <dbReference type="SAM" id="SignalP"/>
    </source>
</evidence>
<name>A0A848LG37_9BACT</name>
<comment type="caution">
    <text evidence="2">The sequence shown here is derived from an EMBL/GenBank/DDBJ whole genome shotgun (WGS) entry which is preliminary data.</text>
</comment>
<reference evidence="2 3" key="1">
    <citation type="submission" date="2020-04" db="EMBL/GenBank/DDBJ databases">
        <title>Draft genome of Pyxidicoccus fallax type strain.</title>
        <authorList>
            <person name="Whitworth D.E."/>
        </authorList>
    </citation>
    <scope>NUCLEOTIDE SEQUENCE [LARGE SCALE GENOMIC DNA]</scope>
    <source>
        <strain evidence="2 3">DSM 14698</strain>
    </source>
</reference>
<evidence type="ECO:0000313" key="2">
    <source>
        <dbReference type="EMBL" id="NMO16075.1"/>
    </source>
</evidence>
<dbReference type="RefSeq" id="WP_169345369.1">
    <property type="nucleotide sequence ID" value="NZ_JABBJJ010000055.1"/>
</dbReference>
<keyword evidence="3" id="KW-1185">Reference proteome</keyword>
<evidence type="ECO:0000313" key="3">
    <source>
        <dbReference type="Proteomes" id="UP000518300"/>
    </source>
</evidence>